<dbReference type="EMBL" id="OZ020114">
    <property type="protein sequence ID" value="CAK9267582.1"/>
    <property type="molecule type" value="Genomic_DNA"/>
</dbReference>
<keyword evidence="3" id="KW-1185">Reference proteome</keyword>
<dbReference type="Proteomes" id="UP001497444">
    <property type="component" value="Chromosome 19"/>
</dbReference>
<evidence type="ECO:0000259" key="1">
    <source>
        <dbReference type="Pfam" id="PF07000"/>
    </source>
</evidence>
<organism evidence="2 3">
    <name type="scientific">Sphagnum jensenii</name>
    <dbReference type="NCBI Taxonomy" id="128206"/>
    <lineage>
        <taxon>Eukaryota</taxon>
        <taxon>Viridiplantae</taxon>
        <taxon>Streptophyta</taxon>
        <taxon>Embryophyta</taxon>
        <taxon>Bryophyta</taxon>
        <taxon>Sphagnophytina</taxon>
        <taxon>Sphagnopsida</taxon>
        <taxon>Sphagnales</taxon>
        <taxon>Sphagnaceae</taxon>
        <taxon>Sphagnum</taxon>
    </lineage>
</organism>
<protein>
    <recommendedName>
        <fullName evidence="1">DUF1308 domain-containing protein</fullName>
    </recommendedName>
</protein>
<dbReference type="Pfam" id="PF07000">
    <property type="entry name" value="DUF1308"/>
    <property type="match status" value="1"/>
</dbReference>
<name>A0ABP0WQD7_9BRYO</name>
<sequence length="526" mass="58170">MLEVMAGARRSVEEMQRRGEALENEIMLLPSVVIGDDARARLLKMVQAERKFVERLASCSSDRALMDSDAHLRSTNFGHFEGIVHVLQHSGLLVAGANAVMKSISIIRMPTATATGDSVVVATTVHVDIVCTILGQPAWVVVLNSSPRNRSWYDDDDGKRKGLRSRIHGLQHAASSLNTVAARPSTLVLAVREDLDVKMRTQLQEEFQAVLLPTRGLSKPNHAVEVSSSMETGTECFIFSESEHEDWVYIHSLKTATHWTSYWIELKTPHDQHKVSPPDALEMDKLAQSFSVPGACYHDASRQGESDPLDGHSTTTCVVEDSQTPLKSTLLPMLLESMRHLWGRSISSELMQRCGNLVNLDTTALVALVSELTNGGALALIQMTSEEREKQFPTMAKFIVDQAQSELERPLLPEFQEILLHRLPIISEYVLDEFRSIVLANGGTCENQRAEELLSCLKVVPTMASVRVNALGETGKIKPRHKLVFGTGDFWQAPTLTANMGFVRAVHQTGMALAIIQHRPCALMGR</sequence>
<gene>
    <name evidence="2" type="ORF">CSSPJE1EN1_LOCUS13060</name>
</gene>
<dbReference type="InterPro" id="IPR010733">
    <property type="entry name" value="DUF1308"/>
</dbReference>
<reference evidence="2" key="1">
    <citation type="submission" date="2024-02" db="EMBL/GenBank/DDBJ databases">
        <authorList>
            <consortium name="ELIXIR-Norway"/>
            <consortium name="Elixir Norway"/>
        </authorList>
    </citation>
    <scope>NUCLEOTIDE SEQUENCE</scope>
</reference>
<dbReference type="PANTHER" id="PTHR13379:SF0">
    <property type="entry name" value="UPF0415 PROTEIN C7ORF25"/>
    <property type="match status" value="1"/>
</dbReference>
<dbReference type="PANTHER" id="PTHR13379">
    <property type="entry name" value="UNCHARACTERIZED DUF1308"/>
    <property type="match status" value="1"/>
</dbReference>
<accession>A0ABP0WQD7</accession>
<feature type="domain" description="DUF1308" evidence="1">
    <location>
        <begin position="358"/>
        <end position="523"/>
    </location>
</feature>
<proteinExistence type="predicted"/>
<evidence type="ECO:0000313" key="2">
    <source>
        <dbReference type="EMBL" id="CAK9267582.1"/>
    </source>
</evidence>
<evidence type="ECO:0000313" key="3">
    <source>
        <dbReference type="Proteomes" id="UP001497444"/>
    </source>
</evidence>